<dbReference type="PROSITE" id="PS50097">
    <property type="entry name" value="BTB"/>
    <property type="match status" value="1"/>
</dbReference>
<dbReference type="PROSITE" id="PS50985">
    <property type="entry name" value="GRAS"/>
    <property type="match status" value="1"/>
</dbReference>
<gene>
    <name evidence="12" type="ORF">F8388_015428</name>
</gene>
<feature type="compositionally biased region" description="Low complexity" evidence="9">
    <location>
        <begin position="649"/>
        <end position="660"/>
    </location>
</feature>
<evidence type="ECO:0000313" key="13">
    <source>
        <dbReference type="Proteomes" id="UP000525078"/>
    </source>
</evidence>
<reference evidence="12 13" key="1">
    <citation type="journal article" date="2020" name="bioRxiv">
        <title>Sequence and annotation of 42 cannabis genomes reveals extensive copy number variation in cannabinoid synthesis and pathogen resistance genes.</title>
        <authorList>
            <person name="Mckernan K.J."/>
            <person name="Helbert Y."/>
            <person name="Kane L.T."/>
            <person name="Ebling H."/>
            <person name="Zhang L."/>
            <person name="Liu B."/>
            <person name="Eaton Z."/>
            <person name="Mclaughlin S."/>
            <person name="Kingan S."/>
            <person name="Baybayan P."/>
            <person name="Concepcion G."/>
            <person name="Jordan M."/>
            <person name="Riva A."/>
            <person name="Barbazuk W."/>
            <person name="Harkins T."/>
        </authorList>
    </citation>
    <scope>NUCLEOTIDE SEQUENCE [LARGE SCALE GENOMIC DNA]</scope>
    <source>
        <strain evidence="13">cv. Jamaican Lion 4</strain>
        <tissue evidence="12">Leaf</tissue>
    </source>
</reference>
<proteinExistence type="inferred from homology"/>
<evidence type="ECO:0000256" key="9">
    <source>
        <dbReference type="SAM" id="MobiDB-lite"/>
    </source>
</evidence>
<evidence type="ECO:0000256" key="5">
    <source>
        <dbReference type="ARBA" id="ARBA00023163"/>
    </source>
</evidence>
<evidence type="ECO:0000256" key="6">
    <source>
        <dbReference type="ARBA" id="ARBA00023242"/>
    </source>
</evidence>
<evidence type="ECO:0000256" key="4">
    <source>
        <dbReference type="ARBA" id="ARBA00023015"/>
    </source>
</evidence>
<organism evidence="12 13">
    <name type="scientific">Cannabis sativa</name>
    <name type="common">Hemp</name>
    <name type="synonym">Marijuana</name>
    <dbReference type="NCBI Taxonomy" id="3483"/>
    <lineage>
        <taxon>Eukaryota</taxon>
        <taxon>Viridiplantae</taxon>
        <taxon>Streptophyta</taxon>
        <taxon>Embryophyta</taxon>
        <taxon>Tracheophyta</taxon>
        <taxon>Spermatophyta</taxon>
        <taxon>Magnoliopsida</taxon>
        <taxon>eudicotyledons</taxon>
        <taxon>Gunneridae</taxon>
        <taxon>Pentapetalae</taxon>
        <taxon>rosids</taxon>
        <taxon>fabids</taxon>
        <taxon>Rosales</taxon>
        <taxon>Cannabaceae</taxon>
        <taxon>Cannabis</taxon>
    </lineage>
</organism>
<feature type="domain" description="BTB" evidence="10">
    <location>
        <begin position="496"/>
        <end position="559"/>
    </location>
</feature>
<evidence type="ECO:0000259" key="10">
    <source>
        <dbReference type="PROSITE" id="PS50097"/>
    </source>
</evidence>
<dbReference type="Gene3D" id="3.30.710.10">
    <property type="entry name" value="Potassium Channel Kv1.1, Chain A"/>
    <property type="match status" value="1"/>
</dbReference>
<comment type="similarity">
    <text evidence="8">Belongs to the GRAS family.</text>
</comment>
<dbReference type="GO" id="GO:0016567">
    <property type="term" value="P:protein ubiquitination"/>
    <property type="evidence" value="ECO:0007669"/>
    <property type="project" value="UniProtKB-UniPathway"/>
</dbReference>
<dbReference type="InterPro" id="IPR043454">
    <property type="entry name" value="NPH3/RPT2-like"/>
</dbReference>
<dbReference type="GO" id="GO:0005634">
    <property type="term" value="C:nucleus"/>
    <property type="evidence" value="ECO:0007669"/>
    <property type="project" value="UniProtKB-SubCell"/>
</dbReference>
<feature type="region of interest" description="Disordered" evidence="9">
    <location>
        <begin position="646"/>
        <end position="666"/>
    </location>
</feature>
<dbReference type="InterPro" id="IPR027356">
    <property type="entry name" value="NPH3_dom"/>
</dbReference>
<comment type="subcellular location">
    <subcellularLocation>
        <location evidence="1">Nucleus</location>
    </subcellularLocation>
</comment>
<dbReference type="EMBL" id="JAATIP010000054">
    <property type="protein sequence ID" value="KAF4382600.1"/>
    <property type="molecule type" value="Genomic_DNA"/>
</dbReference>
<comment type="pathway">
    <text evidence="2">Protein modification; protein ubiquitination.</text>
</comment>
<feature type="short sequence motif" description="VHIID" evidence="8">
    <location>
        <begin position="175"/>
        <end position="179"/>
    </location>
</feature>
<evidence type="ECO:0000256" key="2">
    <source>
        <dbReference type="ARBA" id="ARBA00004906"/>
    </source>
</evidence>
<evidence type="ECO:0000313" key="12">
    <source>
        <dbReference type="EMBL" id="KAF4382600.1"/>
    </source>
</evidence>
<comment type="caution">
    <text evidence="8">Lacks conserved residue(s) required for the propagation of feature annotation.</text>
</comment>
<feature type="region of interest" description="Disordered" evidence="9">
    <location>
        <begin position="255"/>
        <end position="276"/>
    </location>
</feature>
<comment type="caution">
    <text evidence="12">The sequence shown here is derived from an EMBL/GenBank/DDBJ whole genome shotgun (WGS) entry which is preliminary data.</text>
</comment>
<evidence type="ECO:0000256" key="1">
    <source>
        <dbReference type="ARBA" id="ARBA00004123"/>
    </source>
</evidence>
<name>A0A7J6GJT0_CANSA</name>
<evidence type="ECO:0000256" key="7">
    <source>
        <dbReference type="PROSITE-ProRule" id="PRU00982"/>
    </source>
</evidence>
<dbReference type="SMART" id="SM00225">
    <property type="entry name" value="BTB"/>
    <property type="match status" value="1"/>
</dbReference>
<keyword evidence="5" id="KW-0804">Transcription</keyword>
<sequence length="1035" mass="116045">MKTELRGSTSTTSVSLQSPNNTNNVFINSTPQGSLAGAALRGCLGSLDGDCIEKLLLHCASALERNDVTLAQQVMWVLNNVASSVGDPNQRLTSWFLKALISRASRICPSTSTTTTTTPTTTTSTDMSNGVVQSTRLMSVTELAGRYVDLIPWHRFGYCASNSLIFKAIQGYNKVHILDFSITYCMQWPTLIDALAKRPEGPPSLKITVPSFRPPVPPLLNISSHEVGLRLANFSKFREVPFEFNVIGNVIHSSSSPPNYYNSSPDENTTSHHDNEEYNSSTFQFELLLTHLNASSLNLQDDEALVVNFQNWLRYLPDHNDNNSNSLRDSFLNTIKGLNPRIVVVVDEDSDLNASSLSSRITTCFNYLWIPFDALETFLPKDSCQRMEYESDIGHKIQNIIGFEGFQRIERLESGATLSQRMRNAGFLSIPFGEDTIKEVKALLDEHASGWGMKKEEEDHMLVLTWKGHSSVFSTAWWVLDCPFFLFLSWVMEICCDLEVDVNGEETFMVEKNIIASYSGRLNKLFGKSKGTTSSLKIVLHDFPGGAECFELMLKFCYSTGMTQITPTNITPLRCAAEFMEMKSSVSGTGNLMEQTEKSFEDMRYWSWSELLMVVKQCQSLLPASESSGVLERCLDSLVGRLSLTSEASPCPSTSSPDSSGVRFSCDSKSTESLKTVFSRASWWFEDLIFMNPVLVEMLAKTMVSRKFDHALLSRFLFYYHKSKLYTVSSSEKCKIVDTVVDMLYILDQSCVSCKSLFEIHRVSLNLKIAKSSRNKLEDMIGSQLDQATLDNLLVSSPHGANYLYDVNLVLRLFKAFLRGGLCQASAMRLSKVASLMDLYIAEVAPDPYLKPSKFLALIMALPESARDSYNEVYRAVDMYLEVHSGLSEEEKTKICCALKYEKLSAEICIHLSQNKKFPSKTVAQALISQQLKLKSLLHATSNTNISCPGSPCRAIEVKNATKKDKESEEQVILYAGKLDLPTDNKNLREHLQGMQWRVMELEKVCRKMQIQMAKIMKSRSPSQSHTRSLPRLCS</sequence>
<dbReference type="Proteomes" id="UP000525078">
    <property type="component" value="Unassembled WGS sequence"/>
</dbReference>
<feature type="compositionally biased region" description="Low complexity" evidence="9">
    <location>
        <begin position="255"/>
        <end position="265"/>
    </location>
</feature>
<evidence type="ECO:0000256" key="3">
    <source>
        <dbReference type="ARBA" id="ARBA00022786"/>
    </source>
</evidence>
<dbReference type="Pfam" id="PF00651">
    <property type="entry name" value="BTB"/>
    <property type="match status" value="1"/>
</dbReference>
<dbReference type="UniPathway" id="UPA00143"/>
<feature type="domain" description="NPH3" evidence="11">
    <location>
        <begin position="682"/>
        <end position="933"/>
    </location>
</feature>
<keyword evidence="6" id="KW-0539">Nucleus</keyword>
<evidence type="ECO:0000259" key="11">
    <source>
        <dbReference type="PROSITE" id="PS51649"/>
    </source>
</evidence>
<dbReference type="PANTHER" id="PTHR32370">
    <property type="entry name" value="OS12G0117600 PROTEIN"/>
    <property type="match status" value="1"/>
</dbReference>
<evidence type="ECO:0000256" key="8">
    <source>
        <dbReference type="PROSITE-ProRule" id="PRU01191"/>
    </source>
</evidence>
<protein>
    <submittedName>
        <fullName evidence="12">Uncharacterized protein</fullName>
    </submittedName>
</protein>
<comment type="similarity">
    <text evidence="7">Belongs to the NPH3 family.</text>
</comment>
<dbReference type="PROSITE" id="PS51649">
    <property type="entry name" value="NPH3"/>
    <property type="match status" value="1"/>
</dbReference>
<accession>A0A7J6GJT0</accession>
<dbReference type="InterPro" id="IPR005202">
    <property type="entry name" value="TF_GRAS"/>
</dbReference>
<dbReference type="InterPro" id="IPR011333">
    <property type="entry name" value="SKP1/BTB/POZ_sf"/>
</dbReference>
<dbReference type="AlphaFoldDB" id="A0A7J6GJT0"/>
<dbReference type="Pfam" id="PF03000">
    <property type="entry name" value="NPH3"/>
    <property type="match status" value="1"/>
</dbReference>
<dbReference type="SUPFAM" id="SSF54695">
    <property type="entry name" value="POZ domain"/>
    <property type="match status" value="1"/>
</dbReference>
<feature type="region of interest" description="Disordered" evidence="9">
    <location>
        <begin position="1"/>
        <end position="25"/>
    </location>
</feature>
<dbReference type="Pfam" id="PF03514">
    <property type="entry name" value="GRAS"/>
    <property type="match status" value="2"/>
</dbReference>
<keyword evidence="3" id="KW-0833">Ubl conjugation pathway</keyword>
<dbReference type="InterPro" id="IPR000210">
    <property type="entry name" value="BTB/POZ_dom"/>
</dbReference>
<feature type="region of interest" description="SAW" evidence="8">
    <location>
        <begin position="402"/>
        <end position="478"/>
    </location>
</feature>
<keyword evidence="4" id="KW-0805">Transcription regulation</keyword>